<feature type="transmembrane region" description="Helical" evidence="1">
    <location>
        <begin position="150"/>
        <end position="183"/>
    </location>
</feature>
<keyword evidence="1" id="KW-1133">Transmembrane helix</keyword>
<name>A0A7K0DYM1_9NOCA</name>
<comment type="caution">
    <text evidence="4">The sequence shown here is derived from an EMBL/GenBank/DDBJ whole genome shotgun (WGS) entry which is preliminary data.</text>
</comment>
<keyword evidence="5" id="KW-1185">Reference proteome</keyword>
<dbReference type="EMBL" id="WEGI01000015">
    <property type="protein sequence ID" value="MQY30903.1"/>
    <property type="molecule type" value="Genomic_DNA"/>
</dbReference>
<accession>A0A7K0DYM1</accession>
<evidence type="ECO:0000256" key="2">
    <source>
        <dbReference type="SAM" id="SignalP"/>
    </source>
</evidence>
<evidence type="ECO:0000256" key="1">
    <source>
        <dbReference type="SAM" id="Phobius"/>
    </source>
</evidence>
<feature type="chain" id="PRO_5038438085" description="DUF8020 domain-containing protein" evidence="2">
    <location>
        <begin position="23"/>
        <end position="248"/>
    </location>
</feature>
<dbReference type="AlphaFoldDB" id="A0A7K0DYM1"/>
<keyword evidence="1" id="KW-0472">Membrane</keyword>
<evidence type="ECO:0000259" key="3">
    <source>
        <dbReference type="Pfam" id="PF26059"/>
    </source>
</evidence>
<proteinExistence type="predicted"/>
<keyword evidence="2" id="KW-0732">Signal</keyword>
<dbReference type="RefSeq" id="WP_153348145.1">
    <property type="nucleotide sequence ID" value="NZ_WEGI01000015.1"/>
</dbReference>
<feature type="transmembrane region" description="Helical" evidence="1">
    <location>
        <begin position="190"/>
        <end position="222"/>
    </location>
</feature>
<dbReference type="Pfam" id="PF26059">
    <property type="entry name" value="DUF8020"/>
    <property type="match status" value="1"/>
</dbReference>
<sequence length="248" mass="24576">MKSGVPFAIAAIVIVLAGGLAAADPLPPSSPPGQAVTIEGRRYFVARDDDAVIVTAADADFETAGDSLLVRDGDEVVDSLPLSYRLDAVAFPIDADVDGNTVRLTPATDAGVPERGLFAAAATARTVESFTPRDQQELTAFSQRATIAGLVGAVVGAIVGGGLGCLAGAIVGSVTAAVTTLLAGMLPGGIVGCIAGIALIGAVGTIAGAALVAGPILLWSAFQYFTTILSPCIGPGNYCVDPAAPKGS</sequence>
<dbReference type="OrthoDB" id="4555778at2"/>
<evidence type="ECO:0000313" key="5">
    <source>
        <dbReference type="Proteomes" id="UP000431401"/>
    </source>
</evidence>
<reference evidence="4 5" key="1">
    <citation type="submission" date="2019-10" db="EMBL/GenBank/DDBJ databases">
        <title>Nocardia macrotermitis sp. nov. and Nocardia aurantia sp. nov., isolated from the gut of fungus growing-termite Macrotermes natalensis.</title>
        <authorList>
            <person name="Benndorf R."/>
            <person name="Schwitalla J."/>
            <person name="Martin K."/>
            <person name="De Beer W."/>
            <person name="Kaster A.-K."/>
            <person name="Vollmers J."/>
            <person name="Poulsen M."/>
            <person name="Beemelmanns C."/>
        </authorList>
    </citation>
    <scope>NUCLEOTIDE SEQUENCE [LARGE SCALE GENOMIC DNA]</scope>
    <source>
        <strain evidence="4 5">RB56</strain>
    </source>
</reference>
<gene>
    <name evidence="4" type="ORF">NRB56_65080</name>
</gene>
<evidence type="ECO:0000313" key="4">
    <source>
        <dbReference type="EMBL" id="MQY30903.1"/>
    </source>
</evidence>
<dbReference type="Proteomes" id="UP000431401">
    <property type="component" value="Unassembled WGS sequence"/>
</dbReference>
<keyword evidence="1" id="KW-0812">Transmembrane</keyword>
<protein>
    <recommendedName>
        <fullName evidence="3">DUF8020 domain-containing protein</fullName>
    </recommendedName>
</protein>
<dbReference type="InterPro" id="IPR058333">
    <property type="entry name" value="DUF8020"/>
</dbReference>
<feature type="signal peptide" evidence="2">
    <location>
        <begin position="1"/>
        <end position="22"/>
    </location>
</feature>
<organism evidence="4 5">
    <name type="scientific">Nocardia aurantia</name>
    <dbReference type="NCBI Taxonomy" id="2585199"/>
    <lineage>
        <taxon>Bacteria</taxon>
        <taxon>Bacillati</taxon>
        <taxon>Actinomycetota</taxon>
        <taxon>Actinomycetes</taxon>
        <taxon>Mycobacteriales</taxon>
        <taxon>Nocardiaceae</taxon>
        <taxon>Nocardia</taxon>
    </lineage>
</organism>
<feature type="domain" description="DUF8020" evidence="3">
    <location>
        <begin position="42"/>
        <end position="107"/>
    </location>
</feature>